<dbReference type="AlphaFoldDB" id="A0A9W6BTV7"/>
<sequence>MMMALPVSTSMSYTNSPPTAVLASPAAALPPSPSALVLVALATPPAAALAMTTEASPNTATTAASHLPLSDPDDLARPLPYLQQTWPAECLLVGGLGRLLLTLPCEEGPWAC</sequence>
<keyword evidence="3" id="KW-1185">Reference proteome</keyword>
<feature type="compositionally biased region" description="Polar residues" evidence="1">
    <location>
        <begin position="53"/>
        <end position="64"/>
    </location>
</feature>
<organism evidence="2 3">
    <name type="scientific">Pleodorina starrii</name>
    <dbReference type="NCBI Taxonomy" id="330485"/>
    <lineage>
        <taxon>Eukaryota</taxon>
        <taxon>Viridiplantae</taxon>
        <taxon>Chlorophyta</taxon>
        <taxon>core chlorophytes</taxon>
        <taxon>Chlorophyceae</taxon>
        <taxon>CS clade</taxon>
        <taxon>Chlamydomonadales</taxon>
        <taxon>Volvocaceae</taxon>
        <taxon>Pleodorina</taxon>
    </lineage>
</organism>
<evidence type="ECO:0000256" key="1">
    <source>
        <dbReference type="SAM" id="MobiDB-lite"/>
    </source>
</evidence>
<gene>
    <name evidence="2" type="primary">PLESTBF000636</name>
    <name evidence="2" type="ORF">PLESTB_001313800</name>
</gene>
<evidence type="ECO:0000313" key="3">
    <source>
        <dbReference type="Proteomes" id="UP001165080"/>
    </source>
</evidence>
<accession>A0A9W6BTV7</accession>
<comment type="caution">
    <text evidence="2">The sequence shown here is derived from an EMBL/GenBank/DDBJ whole genome shotgun (WGS) entry which is preliminary data.</text>
</comment>
<proteinExistence type="predicted"/>
<dbReference type="EMBL" id="BRXU01000021">
    <property type="protein sequence ID" value="GLC58058.1"/>
    <property type="molecule type" value="Genomic_DNA"/>
</dbReference>
<reference evidence="2 3" key="1">
    <citation type="journal article" date="2023" name="Commun. Biol.">
        <title>Reorganization of the ancestral sex-determining regions during the evolution of trioecy in Pleodorina starrii.</title>
        <authorList>
            <person name="Takahashi K."/>
            <person name="Suzuki S."/>
            <person name="Kawai-Toyooka H."/>
            <person name="Yamamoto K."/>
            <person name="Hamaji T."/>
            <person name="Ootsuki R."/>
            <person name="Yamaguchi H."/>
            <person name="Kawachi M."/>
            <person name="Higashiyama T."/>
            <person name="Nozaki H."/>
        </authorList>
    </citation>
    <scope>NUCLEOTIDE SEQUENCE [LARGE SCALE GENOMIC DNA]</scope>
    <source>
        <strain evidence="2 3">NIES-4479</strain>
    </source>
</reference>
<evidence type="ECO:0000313" key="2">
    <source>
        <dbReference type="EMBL" id="GLC58058.1"/>
    </source>
</evidence>
<dbReference type="Proteomes" id="UP001165080">
    <property type="component" value="Unassembled WGS sequence"/>
</dbReference>
<name>A0A9W6BTV7_9CHLO</name>
<protein>
    <submittedName>
        <fullName evidence="2">Uncharacterized protein</fullName>
    </submittedName>
</protein>
<feature type="region of interest" description="Disordered" evidence="1">
    <location>
        <begin position="52"/>
        <end position="71"/>
    </location>
</feature>